<name>A0ABU1T8K2_9SPHI</name>
<dbReference type="Proteomes" id="UP001247620">
    <property type="component" value="Unassembled WGS sequence"/>
</dbReference>
<accession>A0ABU1T8K2</accession>
<evidence type="ECO:0008006" key="3">
    <source>
        <dbReference type="Google" id="ProtNLM"/>
    </source>
</evidence>
<sequence length="214" mass="24337">MKKITFIISFLLTGHIWVAYGQQQVFDLSRMLTENKLVASPGKQVTAFKDGDKQGVSCNSIVWLKDVNFKHGTIDVDLRGKDVFLKSFLGIAFHGVDTTTCDILYFRPFNFRHADTLRRKWSVAYMSLPDNDYARLRKEHPLVYENAVNPVPKADEWFHARLVLKGKRLSVYVNHSSRPSLEVTLLNERADGLFGLYADGLPGDFANLTINTEP</sequence>
<reference evidence="1 2" key="1">
    <citation type="submission" date="2023-07" db="EMBL/GenBank/DDBJ databases">
        <title>Sorghum-associated microbial communities from plants grown in Nebraska, USA.</title>
        <authorList>
            <person name="Schachtman D."/>
        </authorList>
    </citation>
    <scope>NUCLEOTIDE SEQUENCE [LARGE SCALE GENOMIC DNA]</scope>
    <source>
        <strain evidence="1 2">3262</strain>
    </source>
</reference>
<organism evidence="1 2">
    <name type="scientific">Mucilaginibacter pocheonensis</name>
    <dbReference type="NCBI Taxonomy" id="398050"/>
    <lineage>
        <taxon>Bacteria</taxon>
        <taxon>Pseudomonadati</taxon>
        <taxon>Bacteroidota</taxon>
        <taxon>Sphingobacteriia</taxon>
        <taxon>Sphingobacteriales</taxon>
        <taxon>Sphingobacteriaceae</taxon>
        <taxon>Mucilaginibacter</taxon>
    </lineage>
</organism>
<dbReference type="RefSeq" id="WP_310092660.1">
    <property type="nucleotide sequence ID" value="NZ_JAVDUU010000001.1"/>
</dbReference>
<evidence type="ECO:0000313" key="1">
    <source>
        <dbReference type="EMBL" id="MDR6941191.1"/>
    </source>
</evidence>
<dbReference type="Gene3D" id="2.60.120.560">
    <property type="entry name" value="Exo-inulinase, domain 1"/>
    <property type="match status" value="1"/>
</dbReference>
<dbReference type="EMBL" id="JAVDUU010000001">
    <property type="protein sequence ID" value="MDR6941191.1"/>
    <property type="molecule type" value="Genomic_DNA"/>
</dbReference>
<gene>
    <name evidence="1" type="ORF">J2W55_001019</name>
</gene>
<protein>
    <recommendedName>
        <fullName evidence="3">3-keto-disaccharide hydrolase domain-containing protein</fullName>
    </recommendedName>
</protein>
<evidence type="ECO:0000313" key="2">
    <source>
        <dbReference type="Proteomes" id="UP001247620"/>
    </source>
</evidence>
<proteinExistence type="predicted"/>
<comment type="caution">
    <text evidence="1">The sequence shown here is derived from an EMBL/GenBank/DDBJ whole genome shotgun (WGS) entry which is preliminary data.</text>
</comment>
<keyword evidence="2" id="KW-1185">Reference proteome</keyword>